<evidence type="ECO:0000259" key="1">
    <source>
        <dbReference type="PROSITE" id="PS50930"/>
    </source>
</evidence>
<dbReference type="OrthoDB" id="9809318at2"/>
<reference evidence="2 3" key="1">
    <citation type="submission" date="2016-11" db="EMBL/GenBank/DDBJ databases">
        <authorList>
            <person name="Jaros S."/>
            <person name="Januszkiewicz K."/>
            <person name="Wedrychowicz H."/>
        </authorList>
    </citation>
    <scope>NUCLEOTIDE SEQUENCE [LARGE SCALE GENOMIC DNA]</scope>
    <source>
        <strain evidence="2 3">DSM 15970</strain>
    </source>
</reference>
<feature type="domain" description="HTH LytTR-type" evidence="1">
    <location>
        <begin position="1"/>
        <end position="95"/>
    </location>
</feature>
<dbReference type="Pfam" id="PF04397">
    <property type="entry name" value="LytTR"/>
    <property type="match status" value="1"/>
</dbReference>
<sequence>MMKSDVCCLSINSGHIEIHTKKDTFFLRGTLKELEKKLSYLDFFRCHKCFIVNMAKIERLVVCVDNSYRIRVEGFKDEIPLSRNRVQKIKDRLVI</sequence>
<dbReference type="GO" id="GO:0003677">
    <property type="term" value="F:DNA binding"/>
    <property type="evidence" value="ECO:0007669"/>
    <property type="project" value="UniProtKB-KW"/>
</dbReference>
<dbReference type="InterPro" id="IPR046947">
    <property type="entry name" value="LytR-like"/>
</dbReference>
<evidence type="ECO:0000313" key="3">
    <source>
        <dbReference type="Proteomes" id="UP000184342"/>
    </source>
</evidence>
<dbReference type="GO" id="GO:0000156">
    <property type="term" value="F:phosphorelay response regulator activity"/>
    <property type="evidence" value="ECO:0007669"/>
    <property type="project" value="InterPro"/>
</dbReference>
<name>A0A1M6EJY2_9FIRM</name>
<dbReference type="SMART" id="SM00850">
    <property type="entry name" value="LytTR"/>
    <property type="match status" value="1"/>
</dbReference>
<dbReference type="Proteomes" id="UP000184342">
    <property type="component" value="Unassembled WGS sequence"/>
</dbReference>
<organism evidence="2 3">
    <name type="scientific">Parasporobacterium paucivorans DSM 15970</name>
    <dbReference type="NCBI Taxonomy" id="1122934"/>
    <lineage>
        <taxon>Bacteria</taxon>
        <taxon>Bacillati</taxon>
        <taxon>Bacillota</taxon>
        <taxon>Clostridia</taxon>
        <taxon>Lachnospirales</taxon>
        <taxon>Lachnospiraceae</taxon>
        <taxon>Parasporobacterium</taxon>
    </lineage>
</organism>
<dbReference type="PROSITE" id="PS50930">
    <property type="entry name" value="HTH_LYTTR"/>
    <property type="match status" value="1"/>
</dbReference>
<evidence type="ECO:0000313" key="2">
    <source>
        <dbReference type="EMBL" id="SHI85825.1"/>
    </source>
</evidence>
<keyword evidence="2" id="KW-0238">DNA-binding</keyword>
<dbReference type="STRING" id="1122934.SAMN02745691_00931"/>
<dbReference type="Gene3D" id="2.40.50.1020">
    <property type="entry name" value="LytTr DNA-binding domain"/>
    <property type="match status" value="1"/>
</dbReference>
<dbReference type="EMBL" id="FQYT01000008">
    <property type="protein sequence ID" value="SHI85825.1"/>
    <property type="molecule type" value="Genomic_DNA"/>
</dbReference>
<protein>
    <submittedName>
        <fullName evidence="2">LytTr DNA-binding domain-containing protein</fullName>
    </submittedName>
</protein>
<dbReference type="AlphaFoldDB" id="A0A1M6EJY2"/>
<accession>A0A1M6EJY2</accession>
<keyword evidence="3" id="KW-1185">Reference proteome</keyword>
<dbReference type="RefSeq" id="WP_073993195.1">
    <property type="nucleotide sequence ID" value="NZ_FQYT01000008.1"/>
</dbReference>
<proteinExistence type="predicted"/>
<dbReference type="PANTHER" id="PTHR37299:SF1">
    <property type="entry name" value="STAGE 0 SPORULATION PROTEIN A HOMOLOG"/>
    <property type="match status" value="1"/>
</dbReference>
<gene>
    <name evidence="2" type="ORF">SAMN02745691_00931</name>
</gene>
<dbReference type="PANTHER" id="PTHR37299">
    <property type="entry name" value="TRANSCRIPTIONAL REGULATOR-RELATED"/>
    <property type="match status" value="1"/>
</dbReference>
<dbReference type="InterPro" id="IPR007492">
    <property type="entry name" value="LytTR_DNA-bd_dom"/>
</dbReference>